<feature type="transmembrane region" description="Helical" evidence="2">
    <location>
        <begin position="138"/>
        <end position="163"/>
    </location>
</feature>
<feature type="domain" description="Acyltransferase 3" evidence="3">
    <location>
        <begin position="18"/>
        <end position="355"/>
    </location>
</feature>
<dbReference type="Pfam" id="PF01757">
    <property type="entry name" value="Acyl_transf_3"/>
    <property type="match status" value="1"/>
</dbReference>
<dbReference type="PANTHER" id="PTHR23028:SF53">
    <property type="entry name" value="ACYL_TRANSF_3 DOMAIN-CONTAINING PROTEIN"/>
    <property type="match status" value="1"/>
</dbReference>
<proteinExistence type="predicted"/>
<keyword evidence="2" id="KW-0812">Transmembrane</keyword>
<keyword evidence="5" id="KW-1185">Reference proteome</keyword>
<dbReference type="InterPro" id="IPR050879">
    <property type="entry name" value="Acyltransferase_3"/>
</dbReference>
<evidence type="ECO:0000313" key="4">
    <source>
        <dbReference type="EMBL" id="PSL51983.1"/>
    </source>
</evidence>
<feature type="transmembrane region" description="Helical" evidence="2">
    <location>
        <begin position="21"/>
        <end position="43"/>
    </location>
</feature>
<keyword evidence="2" id="KW-0472">Membrane</keyword>
<name>A0A2P8I0L7_SACCR</name>
<gene>
    <name evidence="4" type="ORF">B0I31_11659</name>
</gene>
<dbReference type="AlphaFoldDB" id="A0A2P8I0L7"/>
<dbReference type="Proteomes" id="UP000241118">
    <property type="component" value="Unassembled WGS sequence"/>
</dbReference>
<dbReference type="RefSeq" id="WP_106619398.1">
    <property type="nucleotide sequence ID" value="NZ_PYAX01000016.1"/>
</dbReference>
<feature type="transmembrane region" description="Helical" evidence="2">
    <location>
        <begin position="336"/>
        <end position="359"/>
    </location>
</feature>
<feature type="transmembrane region" description="Helical" evidence="2">
    <location>
        <begin position="58"/>
        <end position="78"/>
    </location>
</feature>
<organism evidence="4 5">
    <name type="scientific">Saccharothrix carnea</name>
    <dbReference type="NCBI Taxonomy" id="1280637"/>
    <lineage>
        <taxon>Bacteria</taxon>
        <taxon>Bacillati</taxon>
        <taxon>Actinomycetota</taxon>
        <taxon>Actinomycetes</taxon>
        <taxon>Pseudonocardiales</taxon>
        <taxon>Pseudonocardiaceae</taxon>
        <taxon>Saccharothrix</taxon>
    </lineage>
</organism>
<reference evidence="4 5" key="1">
    <citation type="submission" date="2018-03" db="EMBL/GenBank/DDBJ databases">
        <title>Genomic Encyclopedia of Type Strains, Phase III (KMG-III): the genomes of soil and plant-associated and newly described type strains.</title>
        <authorList>
            <person name="Whitman W."/>
        </authorList>
    </citation>
    <scope>NUCLEOTIDE SEQUENCE [LARGE SCALE GENOMIC DNA]</scope>
    <source>
        <strain evidence="4 5">CGMCC 4.7097</strain>
    </source>
</reference>
<feature type="transmembrane region" description="Helical" evidence="2">
    <location>
        <begin position="269"/>
        <end position="290"/>
    </location>
</feature>
<accession>A0A2P8I0L7</accession>
<evidence type="ECO:0000256" key="1">
    <source>
        <dbReference type="SAM" id="MobiDB-lite"/>
    </source>
</evidence>
<feature type="transmembrane region" description="Helical" evidence="2">
    <location>
        <begin position="99"/>
        <end position="118"/>
    </location>
</feature>
<dbReference type="PANTHER" id="PTHR23028">
    <property type="entry name" value="ACETYLTRANSFERASE"/>
    <property type="match status" value="1"/>
</dbReference>
<dbReference type="GO" id="GO:0016747">
    <property type="term" value="F:acyltransferase activity, transferring groups other than amino-acyl groups"/>
    <property type="evidence" value="ECO:0007669"/>
    <property type="project" value="InterPro"/>
</dbReference>
<dbReference type="InterPro" id="IPR002656">
    <property type="entry name" value="Acyl_transf_3_dom"/>
</dbReference>
<dbReference type="GO" id="GO:0016020">
    <property type="term" value="C:membrane"/>
    <property type="evidence" value="ECO:0007669"/>
    <property type="project" value="TreeGrafter"/>
</dbReference>
<sequence>MSAQPGRTAGPAKTHLRSLTGMRFFAAAGVFLFHGGAAVHVFASGTAHQTYGAAFGQAGWSAVSFFFVLSGFVLTWSARPNDTKGAFWLRRVAKVWPNHVVTFVAAALLITLVAGRTLNAADAVPNLFLVHSWIPRPSAAMSVNTVSWSLACEALFYLCFPLLLPLIRRIRPERLWAWALGVVGLTFLIALAAYALPAEPAWPVATGSLWRNWFVYLLPVSRLPEFVLGILLARIVLTGRKLPLGFGGSVALTVVAYAVASLFPGATVTMVAVTVLPLGLVIAAGAAAESEGRPTLLSGRTMVWLGEVSFAFYMCHLLVLRYGLLWLAPGTHPTPVALGLLTLAFVGTTALAWLMFVLVERPITRRVSSHLRRRAARTAGDGPARAGATDPSPAAP</sequence>
<feature type="transmembrane region" description="Helical" evidence="2">
    <location>
        <begin position="175"/>
        <end position="196"/>
    </location>
</feature>
<keyword evidence="2" id="KW-1133">Transmembrane helix</keyword>
<comment type="caution">
    <text evidence="4">The sequence shown here is derived from an EMBL/GenBank/DDBJ whole genome shotgun (WGS) entry which is preliminary data.</text>
</comment>
<protein>
    <submittedName>
        <fullName evidence="4">Peptidoglycan/LPS O-acetylase OafA/YrhL</fullName>
    </submittedName>
</protein>
<feature type="region of interest" description="Disordered" evidence="1">
    <location>
        <begin position="374"/>
        <end position="396"/>
    </location>
</feature>
<feature type="transmembrane region" description="Helical" evidence="2">
    <location>
        <begin position="244"/>
        <end position="263"/>
    </location>
</feature>
<dbReference type="GO" id="GO:0009103">
    <property type="term" value="P:lipopolysaccharide biosynthetic process"/>
    <property type="evidence" value="ECO:0007669"/>
    <property type="project" value="TreeGrafter"/>
</dbReference>
<feature type="transmembrane region" description="Helical" evidence="2">
    <location>
        <begin position="216"/>
        <end position="237"/>
    </location>
</feature>
<evidence type="ECO:0000256" key="2">
    <source>
        <dbReference type="SAM" id="Phobius"/>
    </source>
</evidence>
<evidence type="ECO:0000259" key="3">
    <source>
        <dbReference type="Pfam" id="PF01757"/>
    </source>
</evidence>
<dbReference type="EMBL" id="PYAX01000016">
    <property type="protein sequence ID" value="PSL51983.1"/>
    <property type="molecule type" value="Genomic_DNA"/>
</dbReference>
<feature type="transmembrane region" description="Helical" evidence="2">
    <location>
        <begin position="302"/>
        <end position="324"/>
    </location>
</feature>
<dbReference type="OrthoDB" id="9796461at2"/>
<evidence type="ECO:0000313" key="5">
    <source>
        <dbReference type="Proteomes" id="UP000241118"/>
    </source>
</evidence>